<dbReference type="EMBL" id="KN839903">
    <property type="protein sequence ID" value="KIJ58941.1"/>
    <property type="molecule type" value="Genomic_DNA"/>
</dbReference>
<reference evidence="3 4" key="1">
    <citation type="submission" date="2014-04" db="EMBL/GenBank/DDBJ databases">
        <title>Evolutionary Origins and Diversification of the Mycorrhizal Mutualists.</title>
        <authorList>
            <consortium name="DOE Joint Genome Institute"/>
            <consortium name="Mycorrhizal Genomics Consortium"/>
            <person name="Kohler A."/>
            <person name="Kuo A."/>
            <person name="Nagy L.G."/>
            <person name="Floudas D."/>
            <person name="Copeland A."/>
            <person name="Barry K.W."/>
            <person name="Cichocki N."/>
            <person name="Veneault-Fourrey C."/>
            <person name="LaButti K."/>
            <person name="Lindquist E.A."/>
            <person name="Lipzen A."/>
            <person name="Lundell T."/>
            <person name="Morin E."/>
            <person name="Murat C."/>
            <person name="Riley R."/>
            <person name="Ohm R."/>
            <person name="Sun H."/>
            <person name="Tunlid A."/>
            <person name="Henrissat B."/>
            <person name="Grigoriev I.V."/>
            <person name="Hibbett D.S."/>
            <person name="Martin F."/>
        </authorList>
    </citation>
    <scope>NUCLEOTIDE SEQUENCE [LARGE SCALE GENOMIC DNA]</scope>
    <source>
        <strain evidence="3 4">MD-312</strain>
    </source>
</reference>
<evidence type="ECO:0000256" key="2">
    <source>
        <dbReference type="SAM" id="Phobius"/>
    </source>
</evidence>
<dbReference type="AlphaFoldDB" id="A0A0C9W7R2"/>
<accession>A0A0C9W7R2</accession>
<keyword evidence="2" id="KW-0472">Membrane</keyword>
<gene>
    <name evidence="3" type="ORF">HYDPIDRAFT_33648</name>
</gene>
<feature type="compositionally biased region" description="Polar residues" evidence="1">
    <location>
        <begin position="389"/>
        <end position="404"/>
    </location>
</feature>
<keyword evidence="2" id="KW-1133">Transmembrane helix</keyword>
<proteinExistence type="predicted"/>
<dbReference type="HOGENOM" id="CLU_573769_0_0_1"/>
<protein>
    <submittedName>
        <fullName evidence="3">Uncharacterized protein</fullName>
    </submittedName>
</protein>
<evidence type="ECO:0000256" key="1">
    <source>
        <dbReference type="SAM" id="MobiDB-lite"/>
    </source>
</evidence>
<keyword evidence="2" id="KW-0812">Transmembrane</keyword>
<name>A0A0C9W7R2_9AGAM</name>
<dbReference type="Proteomes" id="UP000053820">
    <property type="component" value="Unassembled WGS sequence"/>
</dbReference>
<sequence length="495" mass="53041">MSATSHNMIPASAFALAGALTFGRLPTPDKFALMYKLVVVLVVRLLAIGSYIVRLQERVTKVEIGQQAHDTGTLNRQVKDLCEMVASQQEHIEDLKQGLIQQRAEANMCHKKVEKLALRFDDDGREFNKFVEGLHSTFMDQIKDQQRQEQAFATFKDELTQKMALLNTGFAQAQTELSAVKSLVVPSDVQLAGQVAKEARKTHIFASLAQSVEDRELFQEIEILCPLPSEVTQKSGCDQPVTSCRSRSTVRSEINAQGTTLVENMTPLPTATRIAQPGAAQSACERKGKGKQIGAPSAPITTAIQPRTGSIKVKVVQADAVPSSTVPGLLRRSLIPGPRKSLLPCPSKRAMPVNGSSSESASDGDFDLADATRLSVVKLLAPSAEESAIRTQPKATATAASAQNRVPLGPAAPPRTESGSPPTLSASSSLAALDAAVLGSLSDVLVLVRAPASLTRLDSSFSMVPRIFNGAKPHTERESLYGPIPGKKVKPSQRL</sequence>
<evidence type="ECO:0000313" key="4">
    <source>
        <dbReference type="Proteomes" id="UP000053820"/>
    </source>
</evidence>
<evidence type="ECO:0000313" key="3">
    <source>
        <dbReference type="EMBL" id="KIJ58941.1"/>
    </source>
</evidence>
<keyword evidence="4" id="KW-1185">Reference proteome</keyword>
<feature type="transmembrane region" description="Helical" evidence="2">
    <location>
        <begin position="33"/>
        <end position="53"/>
    </location>
</feature>
<dbReference type="OrthoDB" id="2663434at2759"/>
<organism evidence="3 4">
    <name type="scientific">Hydnomerulius pinastri MD-312</name>
    <dbReference type="NCBI Taxonomy" id="994086"/>
    <lineage>
        <taxon>Eukaryota</taxon>
        <taxon>Fungi</taxon>
        <taxon>Dikarya</taxon>
        <taxon>Basidiomycota</taxon>
        <taxon>Agaricomycotina</taxon>
        <taxon>Agaricomycetes</taxon>
        <taxon>Agaricomycetidae</taxon>
        <taxon>Boletales</taxon>
        <taxon>Boletales incertae sedis</taxon>
        <taxon>Leucogyrophana</taxon>
    </lineage>
</organism>
<feature type="region of interest" description="Disordered" evidence="1">
    <location>
        <begin position="385"/>
        <end position="426"/>
    </location>
</feature>
<feature type="region of interest" description="Disordered" evidence="1">
    <location>
        <begin position="328"/>
        <end position="365"/>
    </location>
</feature>